<protein>
    <submittedName>
        <fullName evidence="2">Uncharacterized protein</fullName>
    </submittedName>
</protein>
<organism evidence="2 3">
    <name type="scientific">Algoriphagus limi</name>
    <dbReference type="NCBI Taxonomy" id="2975273"/>
    <lineage>
        <taxon>Bacteria</taxon>
        <taxon>Pseudomonadati</taxon>
        <taxon>Bacteroidota</taxon>
        <taxon>Cytophagia</taxon>
        <taxon>Cytophagales</taxon>
        <taxon>Cyclobacteriaceae</taxon>
        <taxon>Algoriphagus</taxon>
    </lineage>
</organism>
<accession>A0ABT2G1X8</accession>
<evidence type="ECO:0000313" key="2">
    <source>
        <dbReference type="EMBL" id="MCS5489271.1"/>
    </source>
</evidence>
<dbReference type="EMBL" id="JANWGH010000001">
    <property type="protein sequence ID" value="MCS5489271.1"/>
    <property type="molecule type" value="Genomic_DNA"/>
</dbReference>
<reference evidence="2 3" key="1">
    <citation type="submission" date="2022-08" db="EMBL/GenBank/DDBJ databases">
        <title>Algoriphagus sp. CAU 1643 isolated from mud.</title>
        <authorList>
            <person name="Kim W."/>
        </authorList>
    </citation>
    <scope>NUCLEOTIDE SEQUENCE [LARGE SCALE GENOMIC DNA]</scope>
    <source>
        <strain evidence="2 3">CAU 1643</strain>
    </source>
</reference>
<evidence type="ECO:0000256" key="1">
    <source>
        <dbReference type="SAM" id="SignalP"/>
    </source>
</evidence>
<feature type="signal peptide" evidence="1">
    <location>
        <begin position="1"/>
        <end position="20"/>
    </location>
</feature>
<comment type="caution">
    <text evidence="2">The sequence shown here is derived from an EMBL/GenBank/DDBJ whole genome shotgun (WGS) entry which is preliminary data.</text>
</comment>
<proteinExistence type="predicted"/>
<evidence type="ECO:0000313" key="3">
    <source>
        <dbReference type="Proteomes" id="UP001206788"/>
    </source>
</evidence>
<name>A0ABT2G1X8_9BACT</name>
<gene>
    <name evidence="2" type="ORF">NY014_02450</name>
</gene>
<sequence>MKRIMLIAVTGLLFSTHLQAQVSFYGIGEKGYYNKTIKGAEGFVLPQMSLNFETFVETGVVVQESGLSRATNNFSAMSKGGSYVGQTGSAKATTILDAGLELADFQELANDFQKIMEEEIANAGFKVVSLPDARAMESFGKIAERYDAKAERKEGKTKEEDIGVGTIQVFPDGSIFIFNDKSVARGGGVAFVGMMKKFYGETDAVILLQNIDIDFSTVELKVGLEAGVKRKVTSADVQVFPKMRISKATFDFIGKIGSPNNVSANLEGDFVSEKPYKARIYQDKTKSDSFIKKFFAVNPPNIDFDPFIVEMTKEDYIAAARDLFRDYAKEFAKVLVVGVNK</sequence>
<dbReference type="Proteomes" id="UP001206788">
    <property type="component" value="Unassembled WGS sequence"/>
</dbReference>
<dbReference type="RefSeq" id="WP_259412947.1">
    <property type="nucleotide sequence ID" value="NZ_JANWGH010000001.1"/>
</dbReference>
<keyword evidence="3" id="KW-1185">Reference proteome</keyword>
<feature type="chain" id="PRO_5047332920" evidence="1">
    <location>
        <begin position="21"/>
        <end position="341"/>
    </location>
</feature>
<keyword evidence="1" id="KW-0732">Signal</keyword>